<evidence type="ECO:0000313" key="4">
    <source>
        <dbReference type="Proteomes" id="UP001623348"/>
    </source>
</evidence>
<dbReference type="PROSITE" id="PS50878">
    <property type="entry name" value="RT_POL"/>
    <property type="match status" value="1"/>
</dbReference>
<name>A0ABC9XRU0_GRUJA</name>
<dbReference type="InterPro" id="IPR003599">
    <property type="entry name" value="Ig_sub"/>
</dbReference>
<dbReference type="InterPro" id="IPR013106">
    <property type="entry name" value="Ig_V-set"/>
</dbReference>
<evidence type="ECO:0000313" key="3">
    <source>
        <dbReference type="EMBL" id="GAB0199242.1"/>
    </source>
</evidence>
<reference evidence="3 4" key="1">
    <citation type="submission" date="2024-06" db="EMBL/GenBank/DDBJ databases">
        <title>The draft genome of Grus japonensis, version 3.</title>
        <authorList>
            <person name="Nabeshima K."/>
            <person name="Suzuki S."/>
            <person name="Onuma M."/>
        </authorList>
    </citation>
    <scope>NUCLEOTIDE SEQUENCE [LARGE SCALE GENOMIC DNA]</scope>
    <source>
        <strain evidence="3 4">451A</strain>
    </source>
</reference>
<evidence type="ECO:0000259" key="1">
    <source>
        <dbReference type="PROSITE" id="PS50835"/>
    </source>
</evidence>
<dbReference type="InterPro" id="IPR013783">
    <property type="entry name" value="Ig-like_fold"/>
</dbReference>
<gene>
    <name evidence="3" type="ORF">GRJ2_002389600</name>
</gene>
<comment type="caution">
    <text evidence="3">The sequence shown here is derived from an EMBL/GenBank/DDBJ whole genome shotgun (WGS) entry which is preliminary data.</text>
</comment>
<dbReference type="Gene3D" id="2.60.40.10">
    <property type="entry name" value="Immunoglobulins"/>
    <property type="match status" value="1"/>
</dbReference>
<dbReference type="Proteomes" id="UP001623348">
    <property type="component" value="Unassembled WGS sequence"/>
</dbReference>
<evidence type="ECO:0000259" key="2">
    <source>
        <dbReference type="PROSITE" id="PS50878"/>
    </source>
</evidence>
<feature type="domain" description="Ig-like" evidence="1">
    <location>
        <begin position="330"/>
        <end position="425"/>
    </location>
</feature>
<dbReference type="SMART" id="SM00406">
    <property type="entry name" value="IGv"/>
    <property type="match status" value="1"/>
</dbReference>
<dbReference type="SMART" id="SM00409">
    <property type="entry name" value="IG"/>
    <property type="match status" value="1"/>
</dbReference>
<dbReference type="InterPro" id="IPR043502">
    <property type="entry name" value="DNA/RNA_pol_sf"/>
</dbReference>
<dbReference type="EMBL" id="BAAFJT010000022">
    <property type="protein sequence ID" value="GAB0199242.1"/>
    <property type="molecule type" value="Genomic_DNA"/>
</dbReference>
<keyword evidence="4" id="KW-1185">Reference proteome</keyword>
<organism evidence="3 4">
    <name type="scientific">Grus japonensis</name>
    <name type="common">Japanese crane</name>
    <name type="synonym">Red-crowned crane</name>
    <dbReference type="NCBI Taxonomy" id="30415"/>
    <lineage>
        <taxon>Eukaryota</taxon>
        <taxon>Metazoa</taxon>
        <taxon>Chordata</taxon>
        <taxon>Craniata</taxon>
        <taxon>Vertebrata</taxon>
        <taxon>Euteleostomi</taxon>
        <taxon>Archelosauria</taxon>
        <taxon>Archosauria</taxon>
        <taxon>Dinosauria</taxon>
        <taxon>Saurischia</taxon>
        <taxon>Theropoda</taxon>
        <taxon>Coelurosauria</taxon>
        <taxon>Aves</taxon>
        <taxon>Neognathae</taxon>
        <taxon>Neoaves</taxon>
        <taxon>Gruiformes</taxon>
        <taxon>Gruidae</taxon>
        <taxon>Grus</taxon>
    </lineage>
</organism>
<dbReference type="InterPro" id="IPR036179">
    <property type="entry name" value="Ig-like_dom_sf"/>
</dbReference>
<feature type="domain" description="Reverse transcriptase" evidence="2">
    <location>
        <begin position="1"/>
        <end position="236"/>
    </location>
</feature>
<dbReference type="PANTHER" id="PTHR33332">
    <property type="entry name" value="REVERSE TRANSCRIPTASE DOMAIN-CONTAINING PROTEIN"/>
    <property type="match status" value="1"/>
</dbReference>
<dbReference type="SUPFAM" id="SSF56672">
    <property type="entry name" value="DNA/RNA polymerases"/>
    <property type="match status" value="1"/>
</dbReference>
<dbReference type="Pfam" id="PF00078">
    <property type="entry name" value="RVT_1"/>
    <property type="match status" value="1"/>
</dbReference>
<dbReference type="SUPFAM" id="SSF48726">
    <property type="entry name" value="Immunoglobulin"/>
    <property type="match status" value="1"/>
</dbReference>
<dbReference type="InterPro" id="IPR000477">
    <property type="entry name" value="RT_dom"/>
</dbReference>
<sequence>MEQTLLETMLRHMKNTEVIGDSQHSFTKGKLCLTNLVAFYDEVIVLVGKRRAADVIYLDLRKAFDTVLHDILVSKLERHGFDGWTTWWIRNWLDGRTQRVVVNGSMSKWRTVTSGVPQGSVLGPALFNIFVGNMDSGIECIFSKFADNTKLCGVVDTLEGRDAIQRDLDRLERLGEEWTESSPEEKDLGVLIDEKLNMSQQCALAAQKASCVLGCIKTSVTNRSREVILPLYSALVRPHLEYCIQLWGPQYRRDMELLERVQRRAMKLIGGMEHLSYEDRLRELELFSLEKRRLRGDLIAAYQYLKGAYRKDGEGLFIMECSDRTKAVTAQVALEQHMRELAVQEGDGVTFQCSMSGGIMSNYYVFWYQQGPRGTLDWIFREGDAYGEGFQGRFKGTVESSQNRFTLQIQAAKQGDEAVYYCGASLTLEQLCSRVDQKLMDREYRLLSRLSF</sequence>
<proteinExistence type="predicted"/>
<dbReference type="PROSITE" id="PS50835">
    <property type="entry name" value="IG_LIKE"/>
    <property type="match status" value="1"/>
</dbReference>
<dbReference type="AlphaFoldDB" id="A0ABC9XRU0"/>
<dbReference type="InterPro" id="IPR007110">
    <property type="entry name" value="Ig-like_dom"/>
</dbReference>
<accession>A0ABC9XRU0</accession>
<protein>
    <submittedName>
        <fullName evidence="3">Mitochondrial enolase superfamily member 1</fullName>
    </submittedName>
</protein>
<dbReference type="Pfam" id="PF07686">
    <property type="entry name" value="V-set"/>
    <property type="match status" value="1"/>
</dbReference>